<keyword evidence="5" id="KW-1185">Reference proteome</keyword>
<comment type="similarity">
    <text evidence="1">Belongs to the short-chain dehydrogenases/reductases (SDR) family.</text>
</comment>
<dbReference type="AlphaFoldDB" id="A0A934MH41"/>
<dbReference type="RefSeq" id="WP_198881566.1">
    <property type="nucleotide sequence ID" value="NZ_JAEKJA010000006.1"/>
</dbReference>
<dbReference type="Pfam" id="PF13561">
    <property type="entry name" value="adh_short_C2"/>
    <property type="match status" value="1"/>
</dbReference>
<dbReference type="CDD" id="cd05233">
    <property type="entry name" value="SDR_c"/>
    <property type="match status" value="1"/>
</dbReference>
<dbReference type="InterPro" id="IPR002347">
    <property type="entry name" value="SDR_fam"/>
</dbReference>
<dbReference type="Gene3D" id="3.40.50.720">
    <property type="entry name" value="NAD(P)-binding Rossmann-like Domain"/>
    <property type="match status" value="1"/>
</dbReference>
<protein>
    <submittedName>
        <fullName evidence="4">SDR family oxidoreductase</fullName>
    </submittedName>
</protein>
<dbReference type="FunFam" id="3.40.50.720:FF:000084">
    <property type="entry name" value="Short-chain dehydrogenase reductase"/>
    <property type="match status" value="1"/>
</dbReference>
<dbReference type="InterPro" id="IPR036291">
    <property type="entry name" value="NAD(P)-bd_dom_sf"/>
</dbReference>
<dbReference type="InterPro" id="IPR020904">
    <property type="entry name" value="Sc_DH/Rdtase_CS"/>
</dbReference>
<name>A0A934MH41_9HYPH</name>
<dbReference type="Proteomes" id="UP000609531">
    <property type="component" value="Unassembled WGS sequence"/>
</dbReference>
<evidence type="ECO:0000256" key="2">
    <source>
        <dbReference type="ARBA" id="ARBA00023002"/>
    </source>
</evidence>
<organism evidence="4 5">
    <name type="scientific">Acuticoccus mangrovi</name>
    <dbReference type="NCBI Taxonomy" id="2796142"/>
    <lineage>
        <taxon>Bacteria</taxon>
        <taxon>Pseudomonadati</taxon>
        <taxon>Pseudomonadota</taxon>
        <taxon>Alphaproteobacteria</taxon>
        <taxon>Hyphomicrobiales</taxon>
        <taxon>Amorphaceae</taxon>
        <taxon>Acuticoccus</taxon>
    </lineage>
</organism>
<dbReference type="SMART" id="SM00822">
    <property type="entry name" value="PKS_KR"/>
    <property type="match status" value="1"/>
</dbReference>
<proteinExistence type="inferred from homology"/>
<sequence>MGKLDHKIAVITGANSGIGLATAKRFVAEGAYVYITGRRQAALDEAVAEIGSAVTAVQGDVSRPEDLDRLFDTVRSQHGRLDVLFANAGSGQLEPLGQITEAAFDQAFGVNVKGTVFTVQKALPLMVDGGSIILTGSTTGVMGTPAFSIYSATKAAVRNLARSWALDLKGTGIRVNVLSPGATATPGLHGVAEVGGDAIYDTLIAQTPLGRIADPADVAAVALFLASQDSAVMTGSEVFADGGLAQV</sequence>
<evidence type="ECO:0000313" key="5">
    <source>
        <dbReference type="Proteomes" id="UP000609531"/>
    </source>
</evidence>
<dbReference type="PANTHER" id="PTHR43008:SF4">
    <property type="entry name" value="CHAIN DEHYDROGENASE, PUTATIVE (AFU_ORTHOLOGUE AFUA_4G08710)-RELATED"/>
    <property type="match status" value="1"/>
</dbReference>
<dbReference type="PROSITE" id="PS00061">
    <property type="entry name" value="ADH_SHORT"/>
    <property type="match status" value="1"/>
</dbReference>
<comment type="caution">
    <text evidence="4">The sequence shown here is derived from an EMBL/GenBank/DDBJ whole genome shotgun (WGS) entry which is preliminary data.</text>
</comment>
<evidence type="ECO:0000313" key="4">
    <source>
        <dbReference type="EMBL" id="MBJ3775661.1"/>
    </source>
</evidence>
<dbReference type="PANTHER" id="PTHR43008">
    <property type="entry name" value="BENZIL REDUCTASE"/>
    <property type="match status" value="1"/>
</dbReference>
<evidence type="ECO:0000256" key="1">
    <source>
        <dbReference type="ARBA" id="ARBA00006484"/>
    </source>
</evidence>
<dbReference type="InterPro" id="IPR057326">
    <property type="entry name" value="KR_dom"/>
</dbReference>
<keyword evidence="2" id="KW-0560">Oxidoreductase</keyword>
<dbReference type="EMBL" id="JAEKJA010000006">
    <property type="protein sequence ID" value="MBJ3775661.1"/>
    <property type="molecule type" value="Genomic_DNA"/>
</dbReference>
<accession>A0A934MH41</accession>
<dbReference type="SUPFAM" id="SSF51735">
    <property type="entry name" value="NAD(P)-binding Rossmann-fold domains"/>
    <property type="match status" value="1"/>
</dbReference>
<dbReference type="PRINTS" id="PR00080">
    <property type="entry name" value="SDRFAMILY"/>
</dbReference>
<evidence type="ECO:0000259" key="3">
    <source>
        <dbReference type="SMART" id="SM00822"/>
    </source>
</evidence>
<dbReference type="GO" id="GO:0050664">
    <property type="term" value="F:oxidoreductase activity, acting on NAD(P)H, oxygen as acceptor"/>
    <property type="evidence" value="ECO:0007669"/>
    <property type="project" value="TreeGrafter"/>
</dbReference>
<gene>
    <name evidence="4" type="ORF">JCR33_08195</name>
</gene>
<feature type="domain" description="Ketoreductase" evidence="3">
    <location>
        <begin position="7"/>
        <end position="181"/>
    </location>
</feature>
<dbReference type="PRINTS" id="PR00081">
    <property type="entry name" value="GDHRDH"/>
</dbReference>
<reference evidence="4" key="1">
    <citation type="submission" date="2020-12" db="EMBL/GenBank/DDBJ databases">
        <title>Bacterial taxonomy.</title>
        <authorList>
            <person name="Pan X."/>
        </authorList>
    </citation>
    <scope>NUCLEOTIDE SEQUENCE</scope>
    <source>
        <strain evidence="4">B2012</strain>
    </source>
</reference>